<evidence type="ECO:0000256" key="1">
    <source>
        <dbReference type="SAM" id="MobiDB-lite"/>
    </source>
</evidence>
<dbReference type="Proteomes" id="UP001152592">
    <property type="component" value="Unassembled WGS sequence"/>
</dbReference>
<sequence>MLCPKLWLLRKATILSAQERSEHCSLVCPCCEKMKGYTFNRDKMALMDQQYKEALQSDTPAFLLRTINSFYYLNKPAIRPAASRSGCSQEVAPPPPYKRHPRSWGKFHQLKKSLLKKDFGL</sequence>
<name>A0A9W4NB54_9EURO</name>
<protein>
    <submittedName>
        <fullName evidence="2">Uncharacterized protein</fullName>
    </submittedName>
</protein>
<feature type="region of interest" description="Disordered" evidence="1">
    <location>
        <begin position="82"/>
        <end position="105"/>
    </location>
</feature>
<dbReference type="AlphaFoldDB" id="A0A9W4NB54"/>
<evidence type="ECO:0000313" key="3">
    <source>
        <dbReference type="Proteomes" id="UP001152592"/>
    </source>
</evidence>
<dbReference type="OrthoDB" id="270173at2759"/>
<accession>A0A9W4NB54</accession>
<organism evidence="2 3">
    <name type="scientific">Penicillium salamii</name>
    <dbReference type="NCBI Taxonomy" id="1612424"/>
    <lineage>
        <taxon>Eukaryota</taxon>
        <taxon>Fungi</taxon>
        <taxon>Dikarya</taxon>
        <taxon>Ascomycota</taxon>
        <taxon>Pezizomycotina</taxon>
        <taxon>Eurotiomycetes</taxon>
        <taxon>Eurotiomycetidae</taxon>
        <taxon>Eurotiales</taxon>
        <taxon>Aspergillaceae</taxon>
        <taxon>Penicillium</taxon>
    </lineage>
</organism>
<proteinExistence type="predicted"/>
<reference evidence="2" key="1">
    <citation type="submission" date="2021-07" db="EMBL/GenBank/DDBJ databases">
        <authorList>
            <person name="Branca A.L. A."/>
        </authorList>
    </citation>
    <scope>NUCLEOTIDE SEQUENCE</scope>
</reference>
<evidence type="ECO:0000313" key="2">
    <source>
        <dbReference type="EMBL" id="CAG8328397.1"/>
    </source>
</evidence>
<gene>
    <name evidence="2" type="ORF">PSALAMII_LOCUS2487</name>
</gene>
<comment type="caution">
    <text evidence="2">The sequence shown here is derived from an EMBL/GenBank/DDBJ whole genome shotgun (WGS) entry which is preliminary data.</text>
</comment>
<dbReference type="EMBL" id="CAJVPD010000110">
    <property type="protein sequence ID" value="CAG8328397.1"/>
    <property type="molecule type" value="Genomic_DNA"/>
</dbReference>